<dbReference type="PANTHER" id="PTHR30606:SF10">
    <property type="entry name" value="PHOSPHATIDYLINOSITOL MANNOSIDE ACYLTRANSFERASE"/>
    <property type="match status" value="1"/>
</dbReference>
<dbReference type="CDD" id="cd07984">
    <property type="entry name" value="LPLAT_LABLAT-like"/>
    <property type="match status" value="1"/>
</dbReference>
<comment type="subcellular location">
    <subcellularLocation>
        <location evidence="1">Cell inner membrane</location>
    </subcellularLocation>
</comment>
<dbReference type="Proteomes" id="UP000182379">
    <property type="component" value="Unassembled WGS sequence"/>
</dbReference>
<dbReference type="AlphaFoldDB" id="A0A1H2Y3C7"/>
<evidence type="ECO:0000313" key="7">
    <source>
        <dbReference type="EMBL" id="SDW99184.1"/>
    </source>
</evidence>
<dbReference type="Pfam" id="PF03279">
    <property type="entry name" value="Lip_A_acyltrans"/>
    <property type="match status" value="1"/>
</dbReference>
<comment type="caution">
    <text evidence="7">The sequence shown here is derived from an EMBL/GenBank/DDBJ whole genome shotgun (WGS) entry which is preliminary data.</text>
</comment>
<evidence type="ECO:0000256" key="2">
    <source>
        <dbReference type="ARBA" id="ARBA00022475"/>
    </source>
</evidence>
<dbReference type="PANTHER" id="PTHR30606">
    <property type="entry name" value="LIPID A BIOSYNTHESIS LAUROYL ACYLTRANSFERASE"/>
    <property type="match status" value="1"/>
</dbReference>
<keyword evidence="6" id="KW-0012">Acyltransferase</keyword>
<dbReference type="InterPro" id="IPR004960">
    <property type="entry name" value="LipA_acyltrans"/>
</dbReference>
<evidence type="ECO:0000256" key="5">
    <source>
        <dbReference type="ARBA" id="ARBA00023136"/>
    </source>
</evidence>
<gene>
    <name evidence="7" type="ORF">SAMN05216495_11026</name>
</gene>
<evidence type="ECO:0000256" key="1">
    <source>
        <dbReference type="ARBA" id="ARBA00004533"/>
    </source>
</evidence>
<accession>A0A1H2Y3C7</accession>
<dbReference type="GO" id="GO:0009247">
    <property type="term" value="P:glycolipid biosynthetic process"/>
    <property type="evidence" value="ECO:0007669"/>
    <property type="project" value="UniProtKB-ARBA"/>
</dbReference>
<keyword evidence="4 7" id="KW-0808">Transferase</keyword>
<evidence type="ECO:0000256" key="6">
    <source>
        <dbReference type="ARBA" id="ARBA00023315"/>
    </source>
</evidence>
<keyword evidence="3" id="KW-0997">Cell inner membrane</keyword>
<evidence type="ECO:0000256" key="3">
    <source>
        <dbReference type="ARBA" id="ARBA00022519"/>
    </source>
</evidence>
<dbReference type="GO" id="GO:0005886">
    <property type="term" value="C:plasma membrane"/>
    <property type="evidence" value="ECO:0007669"/>
    <property type="project" value="UniProtKB-SubCell"/>
</dbReference>
<protein>
    <submittedName>
        <fullName evidence="7">KDO2-lipid IV(A) lauroyltransferase</fullName>
    </submittedName>
</protein>
<dbReference type="GO" id="GO:0016746">
    <property type="term" value="F:acyltransferase activity"/>
    <property type="evidence" value="ECO:0007669"/>
    <property type="project" value="UniProtKB-KW"/>
</dbReference>
<keyword evidence="2" id="KW-1003">Cell membrane</keyword>
<evidence type="ECO:0000256" key="4">
    <source>
        <dbReference type="ARBA" id="ARBA00022679"/>
    </source>
</evidence>
<organism evidence="7 8">
    <name type="scientific">Acidaminococcus fermentans</name>
    <dbReference type="NCBI Taxonomy" id="905"/>
    <lineage>
        <taxon>Bacteria</taxon>
        <taxon>Bacillati</taxon>
        <taxon>Bacillota</taxon>
        <taxon>Negativicutes</taxon>
        <taxon>Acidaminococcales</taxon>
        <taxon>Acidaminococcaceae</taxon>
        <taxon>Acidaminococcus</taxon>
    </lineage>
</organism>
<dbReference type="EMBL" id="FNOP01000010">
    <property type="protein sequence ID" value="SDW99184.1"/>
    <property type="molecule type" value="Genomic_DNA"/>
</dbReference>
<keyword evidence="5" id="KW-0472">Membrane</keyword>
<name>A0A1H2Y3C7_ACIFE</name>
<dbReference type="RefSeq" id="WP_074706500.1">
    <property type="nucleotide sequence ID" value="NZ_FNOP01000010.1"/>
</dbReference>
<reference evidence="7 8" key="1">
    <citation type="submission" date="2016-10" db="EMBL/GenBank/DDBJ databases">
        <authorList>
            <person name="Varghese N."/>
            <person name="Submissions S."/>
        </authorList>
    </citation>
    <scope>NUCLEOTIDE SEQUENCE [LARGE SCALE GENOMIC DNA]</scope>
    <source>
        <strain evidence="7 8">WCC6</strain>
    </source>
</reference>
<evidence type="ECO:0000313" key="8">
    <source>
        <dbReference type="Proteomes" id="UP000182379"/>
    </source>
</evidence>
<sequence>MAAYKLMEFISWLVCHQPDCLNHALAWVLGHLGWRVVPAWRRYMAKENIKDCLGVDETDAEKIARESVYRFGRMLIEVLKYPLITRDNFRQLVHFEGLENLEKAYAEDKGVIMCTAHYGNWEMLGASMALLGYPILSITRKQNNGAMDRFINDYRRMVGQHVTYNHGENSMLAIGRYLKKKHLVGILYDQDSAHTGEHLEFFGKPSRVPQGAAHLSRMFGSPIVPLFMHNNPDGTLTARIYPALHTEKTPNRSQDVRVIMKELVAIAEREIRLDPPMWFWVHDRWKDGRKRYKEYKKGV</sequence>
<proteinExistence type="predicted"/>